<keyword evidence="2" id="KW-1133">Transmembrane helix</keyword>
<feature type="region of interest" description="Disordered" evidence="1">
    <location>
        <begin position="68"/>
        <end position="130"/>
    </location>
</feature>
<dbReference type="EMBL" id="JACHNY010000006">
    <property type="protein sequence ID" value="MBB4618797.1"/>
    <property type="molecule type" value="Genomic_DNA"/>
</dbReference>
<dbReference type="AlphaFoldDB" id="A0A7W7EYL4"/>
<feature type="compositionally biased region" description="Basic and acidic residues" evidence="1">
    <location>
        <begin position="87"/>
        <end position="96"/>
    </location>
</feature>
<feature type="compositionally biased region" description="Low complexity" evidence="1">
    <location>
        <begin position="72"/>
        <end position="86"/>
    </location>
</feature>
<keyword evidence="4" id="KW-1185">Reference proteome</keyword>
<dbReference type="Proteomes" id="UP000574769">
    <property type="component" value="Unassembled WGS sequence"/>
</dbReference>
<evidence type="ECO:0000256" key="2">
    <source>
        <dbReference type="SAM" id="Phobius"/>
    </source>
</evidence>
<name>A0A7W7EYL4_9SPHN</name>
<keyword evidence="2" id="KW-0472">Membrane</keyword>
<feature type="transmembrane region" description="Helical" evidence="2">
    <location>
        <begin position="43"/>
        <end position="64"/>
    </location>
</feature>
<dbReference type="RefSeq" id="WP_184116333.1">
    <property type="nucleotide sequence ID" value="NZ_JACHNY010000006.1"/>
</dbReference>
<comment type="caution">
    <text evidence="3">The sequence shown here is derived from an EMBL/GenBank/DDBJ whole genome shotgun (WGS) entry which is preliminary data.</text>
</comment>
<sequence length="130" mass="13168">MAAKTPPKKGPSAKHGDAKPGKPHPPKGKSRPAKASEHDRTRVIALAAAGVAAVGSLVAATLLARRPKPNPAEHAAPDLAPDAPEPGTHRAPEAFRPDPTAIPTAEERESLRPATGPAPGFAADRGSSIG</sequence>
<proteinExistence type="predicted"/>
<keyword evidence="2" id="KW-0812">Transmembrane</keyword>
<evidence type="ECO:0000313" key="4">
    <source>
        <dbReference type="Proteomes" id="UP000574769"/>
    </source>
</evidence>
<evidence type="ECO:0000256" key="1">
    <source>
        <dbReference type="SAM" id="MobiDB-lite"/>
    </source>
</evidence>
<feature type="compositionally biased region" description="Basic residues" evidence="1">
    <location>
        <begin position="21"/>
        <end position="32"/>
    </location>
</feature>
<accession>A0A7W7EYL4</accession>
<evidence type="ECO:0000313" key="3">
    <source>
        <dbReference type="EMBL" id="MBB4618797.1"/>
    </source>
</evidence>
<reference evidence="3 4" key="1">
    <citation type="submission" date="2020-08" db="EMBL/GenBank/DDBJ databases">
        <title>Genomic Encyclopedia of Type Strains, Phase IV (KMG-IV): sequencing the most valuable type-strain genomes for metagenomic binning, comparative biology and taxonomic classification.</title>
        <authorList>
            <person name="Goeker M."/>
        </authorList>
    </citation>
    <scope>NUCLEOTIDE SEQUENCE [LARGE SCALE GENOMIC DNA]</scope>
    <source>
        <strain evidence="3 4">DSM 15867</strain>
    </source>
</reference>
<organism evidence="3 4">
    <name type="scientific">Sphingomonas abaci</name>
    <dbReference type="NCBI Taxonomy" id="237611"/>
    <lineage>
        <taxon>Bacteria</taxon>
        <taxon>Pseudomonadati</taxon>
        <taxon>Pseudomonadota</taxon>
        <taxon>Alphaproteobacteria</taxon>
        <taxon>Sphingomonadales</taxon>
        <taxon>Sphingomonadaceae</taxon>
        <taxon>Sphingomonas</taxon>
    </lineage>
</organism>
<gene>
    <name evidence="3" type="ORF">GGQ96_002943</name>
</gene>
<feature type="region of interest" description="Disordered" evidence="1">
    <location>
        <begin position="1"/>
        <end position="41"/>
    </location>
</feature>
<protein>
    <submittedName>
        <fullName evidence="3">Uncharacterized protein</fullName>
    </submittedName>
</protein>